<dbReference type="InterPro" id="IPR017853">
    <property type="entry name" value="GH"/>
</dbReference>
<accession>A0A7S2WH36</accession>
<dbReference type="Gene3D" id="3.20.20.80">
    <property type="entry name" value="Glycosidases"/>
    <property type="match status" value="1"/>
</dbReference>
<feature type="transmembrane region" description="Helical" evidence="3">
    <location>
        <begin position="266"/>
        <end position="289"/>
    </location>
</feature>
<dbReference type="Pfam" id="PF21365">
    <property type="entry name" value="Glyco_hydro_31_3rd"/>
    <property type="match status" value="1"/>
</dbReference>
<dbReference type="InterPro" id="IPR052990">
    <property type="entry name" value="Sulfoquinovosidase_GH31"/>
</dbReference>
<proteinExistence type="inferred from homology"/>
<dbReference type="PANTHER" id="PTHR46959">
    <property type="entry name" value="SULFOQUINOVOSIDASE"/>
    <property type="match status" value="1"/>
</dbReference>
<dbReference type="InterPro" id="IPR048395">
    <property type="entry name" value="Glyco_hydro_31_C"/>
</dbReference>
<protein>
    <recommendedName>
        <fullName evidence="7">Alpha-glucosidase</fullName>
    </recommendedName>
</protein>
<keyword evidence="3" id="KW-0472">Membrane</keyword>
<evidence type="ECO:0000259" key="4">
    <source>
        <dbReference type="Pfam" id="PF01055"/>
    </source>
</evidence>
<feature type="transmembrane region" description="Helical" evidence="3">
    <location>
        <begin position="21"/>
        <end position="40"/>
    </location>
</feature>
<name>A0A7S2WH36_9STRA</name>
<keyword evidence="2" id="KW-0326">Glycosidase</keyword>
<dbReference type="SUPFAM" id="SSF51011">
    <property type="entry name" value="Glycosyl hydrolase domain"/>
    <property type="match status" value="1"/>
</dbReference>
<reference evidence="6" key="1">
    <citation type="submission" date="2021-01" db="EMBL/GenBank/DDBJ databases">
        <authorList>
            <person name="Corre E."/>
            <person name="Pelletier E."/>
            <person name="Niang G."/>
            <person name="Scheremetjew M."/>
            <person name="Finn R."/>
            <person name="Kale V."/>
            <person name="Holt S."/>
            <person name="Cochrane G."/>
            <person name="Meng A."/>
            <person name="Brown T."/>
            <person name="Cohen L."/>
        </authorList>
    </citation>
    <scope>NUCLEOTIDE SEQUENCE</scope>
    <source>
        <strain evidence="6">NY070348D</strain>
    </source>
</reference>
<dbReference type="GO" id="GO:0005975">
    <property type="term" value="P:carbohydrate metabolic process"/>
    <property type="evidence" value="ECO:0007669"/>
    <property type="project" value="InterPro"/>
</dbReference>
<dbReference type="Gene3D" id="2.60.40.1760">
    <property type="entry name" value="glycosyl hydrolase (family 31)"/>
    <property type="match status" value="1"/>
</dbReference>
<dbReference type="InterPro" id="IPR000322">
    <property type="entry name" value="Glyco_hydro_31_TIM"/>
</dbReference>
<keyword evidence="3" id="KW-0812">Transmembrane</keyword>
<evidence type="ECO:0000256" key="1">
    <source>
        <dbReference type="ARBA" id="ARBA00007806"/>
    </source>
</evidence>
<evidence type="ECO:0000313" key="6">
    <source>
        <dbReference type="EMBL" id="CAD9686586.1"/>
    </source>
</evidence>
<evidence type="ECO:0008006" key="7">
    <source>
        <dbReference type="Google" id="ProtNLM"/>
    </source>
</evidence>
<organism evidence="6">
    <name type="scientific">Mucochytrium quahogii</name>
    <dbReference type="NCBI Taxonomy" id="96639"/>
    <lineage>
        <taxon>Eukaryota</taxon>
        <taxon>Sar</taxon>
        <taxon>Stramenopiles</taxon>
        <taxon>Bigyra</taxon>
        <taxon>Labyrinthulomycetes</taxon>
        <taxon>Thraustochytrida</taxon>
        <taxon>Thraustochytriidae</taxon>
        <taxon>Mucochytrium</taxon>
    </lineage>
</organism>
<sequence>MHSIDGDSVGCLQLLADGGTLQLAAGSIALACLLLDFGWATPAIPNEWDPPGQHTKLRAVVTGVAVLYVFSCIPAAVLYWRFVRTGTMFRSVQLVLGCLLWALVYISNSYSPDYYTAGHWQGAHWSKTQGLLTTSVLLCVIGYAFSFPCEERAFVSMVARAPSRLASSIRTFYSWCSTKKTPRDAPLLEPTEANDILQNDERGEEVDVGTTLLQEESSIIDESLQERDSLEEGSVSTVQTRNSRRYVNESVNGVFNAFCRASHAPFVFGCSAYLLALAVCAFSLVLSFYSFEPNSQCFAWLSEEKSRAKLEMSYASALGKEFPIGDSGLKLGVGMDTVLSVEYIDPANAVQKVTLWQTLPGEAFVRASKGSLESWSAKNVFYFEDSTGTISDIQTIDEIKSEDGHVKILGTVGWPQGGQARFIARLYGSPVTNTGGDQVVEFTLNVTLSQHEGFSAREKSEALRAYLIYAREPEELFFGFGSQLSYVVFERACVPIIVREKGFGRGSQPFTFFMNRFDDQTGANWQHSHTAIPYYMTTYGRSGFIENQGLSVFDLTRKDRVSIEIVRESSGMPTTARFAATISRKNSPKQLLERHTLHSGRMRGLPGWTGAGLIAGVDGGEANVLKQVAHFKENGVPLAGLIVRDWTGKISRSGAPYLNFQPDLTQYPNLTNGRFLQHLKTLLPEVKLLLYFSPYVSTVGRGSVKSNVTTTFEQAKRENCLVISNSGTILIDDDSGTSSPYAYINLGKSQCRKWYADKVIGAQKYIDGWIADHGEGLPLGSLALGDSNVDSAVASLAGSEGHNNYAERWIETNALASLKRDAPSMEQPLVITRTATGGSVAGTSLHSTGNQLCSWDSHDGLASALKGILSSGFSGLSISSSFVGGVNYAHDAFGLIRFIRSPELVKRWIEFSAFAEGALISHRGVSLTETGYHPLQLSDQSVVTHVVEFIKVHTKLWDYKRSLMEEASKTGIPMVRHMMLEFPNDRNTFLLERQFMLGSKYLVCPTLEASSLEVDCYIPALPSNLAWRYFWEDKLDITSTQVSPLLKETEQTTISCKAPLGMPCVFVATKVY</sequence>
<evidence type="ECO:0000256" key="3">
    <source>
        <dbReference type="SAM" id="Phobius"/>
    </source>
</evidence>
<feature type="domain" description="Glycoside hydrolase family 31 TIM barrel" evidence="4">
    <location>
        <begin position="621"/>
        <end position="959"/>
    </location>
</feature>
<feature type="transmembrane region" description="Helical" evidence="3">
    <location>
        <begin position="92"/>
        <end position="110"/>
    </location>
</feature>
<dbReference type="Pfam" id="PF01055">
    <property type="entry name" value="Glyco_hydro_31_2nd"/>
    <property type="match status" value="1"/>
</dbReference>
<feature type="transmembrane region" description="Helical" evidence="3">
    <location>
        <begin position="130"/>
        <end position="147"/>
    </location>
</feature>
<dbReference type="GO" id="GO:0004553">
    <property type="term" value="F:hydrolase activity, hydrolyzing O-glycosyl compounds"/>
    <property type="evidence" value="ECO:0007669"/>
    <property type="project" value="InterPro"/>
</dbReference>
<feature type="domain" description="Glycosyl hydrolase family 31 C-terminal" evidence="5">
    <location>
        <begin position="971"/>
        <end position="1035"/>
    </location>
</feature>
<evidence type="ECO:0000256" key="2">
    <source>
        <dbReference type="RuleBase" id="RU361185"/>
    </source>
</evidence>
<dbReference type="SUPFAM" id="SSF51445">
    <property type="entry name" value="(Trans)glycosidases"/>
    <property type="match status" value="1"/>
</dbReference>
<evidence type="ECO:0000259" key="5">
    <source>
        <dbReference type="Pfam" id="PF21365"/>
    </source>
</evidence>
<dbReference type="EMBL" id="HBHK01014602">
    <property type="protein sequence ID" value="CAD9686586.1"/>
    <property type="molecule type" value="Transcribed_RNA"/>
</dbReference>
<dbReference type="PANTHER" id="PTHR46959:SF2">
    <property type="entry name" value="SULFOQUINOVOSIDASE"/>
    <property type="match status" value="1"/>
</dbReference>
<keyword evidence="3" id="KW-1133">Transmembrane helix</keyword>
<gene>
    <name evidence="6" type="ORF">QSP1433_LOCUS9222</name>
</gene>
<comment type="similarity">
    <text evidence="1 2">Belongs to the glycosyl hydrolase 31 family.</text>
</comment>
<keyword evidence="2" id="KW-0378">Hydrolase</keyword>
<feature type="transmembrane region" description="Helical" evidence="3">
    <location>
        <begin position="60"/>
        <end position="80"/>
    </location>
</feature>
<dbReference type="AlphaFoldDB" id="A0A7S2WH36"/>